<dbReference type="GO" id="GO:0016740">
    <property type="term" value="F:transferase activity"/>
    <property type="evidence" value="ECO:0007669"/>
    <property type="project" value="UniProtKB-KW"/>
</dbReference>
<dbReference type="EC" id="2.8.3.19" evidence="1"/>
<evidence type="ECO:0000313" key="2">
    <source>
        <dbReference type="Proteomes" id="UP000215506"/>
    </source>
</evidence>
<keyword evidence="1" id="KW-0808">Transferase</keyword>
<dbReference type="EMBL" id="NGAF01000032">
    <property type="protein sequence ID" value="OXR40438.1"/>
    <property type="molecule type" value="Genomic_DNA"/>
</dbReference>
<dbReference type="PANTHER" id="PTHR48228">
    <property type="entry name" value="SUCCINYL-COA--D-CITRAMALATE COA-TRANSFERASE"/>
    <property type="match status" value="1"/>
</dbReference>
<accession>A0A231GV32</accession>
<dbReference type="Pfam" id="PF02515">
    <property type="entry name" value="CoA_transf_3"/>
    <property type="match status" value="1"/>
</dbReference>
<dbReference type="InterPro" id="IPR050509">
    <property type="entry name" value="CoA-transferase_III"/>
</dbReference>
<proteinExistence type="predicted"/>
<comment type="caution">
    <text evidence="1">The sequence shown here is derived from an EMBL/GenBank/DDBJ whole genome shotgun (WGS) entry which is preliminary data.</text>
</comment>
<dbReference type="SUPFAM" id="SSF89796">
    <property type="entry name" value="CoA-transferase family III (CaiB/BaiF)"/>
    <property type="match status" value="1"/>
</dbReference>
<dbReference type="AlphaFoldDB" id="A0A231GV32"/>
<dbReference type="Proteomes" id="UP000215506">
    <property type="component" value="Unassembled WGS sequence"/>
</dbReference>
<protein>
    <submittedName>
        <fullName evidence="1">Acetyl-CoA:oxalate CoA-transferase</fullName>
        <ecNumber evidence="1">2.8.3.19</ecNumber>
    </submittedName>
</protein>
<keyword evidence="2" id="KW-1185">Reference proteome</keyword>
<gene>
    <name evidence="1" type="primary">yfdE_4</name>
    <name evidence="1" type="ORF">B7C42_07496</name>
</gene>
<dbReference type="PANTHER" id="PTHR48228:SF5">
    <property type="entry name" value="ALPHA-METHYLACYL-COA RACEMASE"/>
    <property type="match status" value="1"/>
</dbReference>
<name>A0A231GV32_9NOCA</name>
<reference evidence="1 2" key="1">
    <citation type="submission" date="2017-07" db="EMBL/GenBank/DDBJ databases">
        <title>First draft Genome Sequence of Nocardia cerradoensis isolated from human infection.</title>
        <authorList>
            <person name="Carrasco G."/>
        </authorList>
    </citation>
    <scope>NUCLEOTIDE SEQUENCE [LARGE SCALE GENOMIC DNA]</scope>
    <source>
        <strain evidence="1 2">CNM20130759</strain>
    </source>
</reference>
<evidence type="ECO:0000313" key="1">
    <source>
        <dbReference type="EMBL" id="OXR40438.1"/>
    </source>
</evidence>
<dbReference type="Gene3D" id="3.40.50.10540">
    <property type="entry name" value="Crotonobetainyl-coa:carnitine coa-transferase, domain 1"/>
    <property type="match status" value="1"/>
</dbReference>
<dbReference type="InterPro" id="IPR003673">
    <property type="entry name" value="CoA-Trfase_fam_III"/>
</dbReference>
<sequence length="324" mass="34471">MLRAADGWIGLNLARPSDVELVPAWLEATGSDWESDIRQRSASVLAERARMLGLPASALPRNADEQLVARGQDREVRPFVLTGHAGPVARVVRDCLVIDLSALWAGPLCAHLLTTLGARVIKVESLLRPDGARNGPERFYDLLHSDQEAVALDFGTTKGRAQLAALIDAADIVIESSRPRALRHLGIRAEEVLARAGDKCWISITAYGRTGPWSNAVGFGDDVAVAAGLLAFDLETGIPAPCGDAIADPITGVNAALVAVACRMAGGRWLADLAMREQVAAVLDGRPEPYPDLVVAAPQTRHPRSRAPDVGADTARILREFGVA</sequence>
<organism evidence="1 2">
    <name type="scientific">Nocardia cerradoensis</name>
    <dbReference type="NCBI Taxonomy" id="85688"/>
    <lineage>
        <taxon>Bacteria</taxon>
        <taxon>Bacillati</taxon>
        <taxon>Actinomycetota</taxon>
        <taxon>Actinomycetes</taxon>
        <taxon>Mycobacteriales</taxon>
        <taxon>Nocardiaceae</taxon>
        <taxon>Nocardia</taxon>
    </lineage>
</organism>
<dbReference type="InterPro" id="IPR023606">
    <property type="entry name" value="CoA-Trfase_III_dom_1_sf"/>
</dbReference>